<proteinExistence type="predicted"/>
<feature type="region of interest" description="Disordered" evidence="1">
    <location>
        <begin position="1"/>
        <end position="71"/>
    </location>
</feature>
<dbReference type="GO" id="GO:0005634">
    <property type="term" value="C:nucleus"/>
    <property type="evidence" value="ECO:0007669"/>
    <property type="project" value="TreeGrafter"/>
</dbReference>
<name>A0A8J8NPB1_HALGN</name>
<feature type="compositionally biased region" description="Low complexity" evidence="1">
    <location>
        <begin position="19"/>
        <end position="48"/>
    </location>
</feature>
<dbReference type="InterPro" id="IPR053858">
    <property type="entry name" value="Arb2_dom"/>
</dbReference>
<protein>
    <recommendedName>
        <fullName evidence="2">Arb2 domain-containing protein</fullName>
    </recommendedName>
</protein>
<dbReference type="SUPFAM" id="SSF53474">
    <property type="entry name" value="alpha/beta-Hydrolases"/>
    <property type="match status" value="1"/>
</dbReference>
<evidence type="ECO:0000259" key="2">
    <source>
        <dbReference type="Pfam" id="PF22749"/>
    </source>
</evidence>
<feature type="compositionally biased region" description="Polar residues" evidence="1">
    <location>
        <begin position="7"/>
        <end position="18"/>
    </location>
</feature>
<dbReference type="OrthoDB" id="312027at2759"/>
<accession>A0A8J8NPB1</accession>
<gene>
    <name evidence="3" type="ORF">FGO68_gene15943</name>
</gene>
<dbReference type="GO" id="GO:0031048">
    <property type="term" value="P:regulatory ncRNA-mediated heterochromatin formation"/>
    <property type="evidence" value="ECO:0007669"/>
    <property type="project" value="TreeGrafter"/>
</dbReference>
<dbReference type="Proteomes" id="UP000785679">
    <property type="component" value="Unassembled WGS sequence"/>
</dbReference>
<dbReference type="PANTHER" id="PTHR21357:SF4">
    <property type="entry name" value="FAM172 FAMILY PROTEIN HOMOLOG CG10038"/>
    <property type="match status" value="1"/>
</dbReference>
<dbReference type="Pfam" id="PF22749">
    <property type="entry name" value="Arb2"/>
    <property type="match status" value="1"/>
</dbReference>
<evidence type="ECO:0000313" key="3">
    <source>
        <dbReference type="EMBL" id="TNV79387.1"/>
    </source>
</evidence>
<dbReference type="InterPro" id="IPR029058">
    <property type="entry name" value="AB_hydrolase_fold"/>
</dbReference>
<dbReference type="EMBL" id="RRYP01008970">
    <property type="protein sequence ID" value="TNV79387.1"/>
    <property type="molecule type" value="Genomic_DNA"/>
</dbReference>
<dbReference type="AlphaFoldDB" id="A0A8J8NPB1"/>
<evidence type="ECO:0000256" key="1">
    <source>
        <dbReference type="SAM" id="MobiDB-lite"/>
    </source>
</evidence>
<feature type="compositionally biased region" description="Polar residues" evidence="1">
    <location>
        <begin position="62"/>
        <end position="71"/>
    </location>
</feature>
<feature type="domain" description="Arb2" evidence="2">
    <location>
        <begin position="151"/>
        <end position="366"/>
    </location>
</feature>
<comment type="caution">
    <text evidence="3">The sequence shown here is derived from an EMBL/GenBank/DDBJ whole genome shotgun (WGS) entry which is preliminary data.</text>
</comment>
<reference evidence="3" key="1">
    <citation type="submission" date="2019-06" db="EMBL/GenBank/DDBJ databases">
        <authorList>
            <person name="Zheng W."/>
        </authorList>
    </citation>
    <scope>NUCLEOTIDE SEQUENCE</scope>
    <source>
        <strain evidence="3">QDHG01</strain>
    </source>
</reference>
<keyword evidence="4" id="KW-1185">Reference proteome</keyword>
<dbReference type="PANTHER" id="PTHR21357">
    <property type="entry name" value="FAM172 FAMILY PROTEIN HOMOLOG CG10038"/>
    <property type="match status" value="1"/>
</dbReference>
<organism evidence="3 4">
    <name type="scientific">Halteria grandinella</name>
    <dbReference type="NCBI Taxonomy" id="5974"/>
    <lineage>
        <taxon>Eukaryota</taxon>
        <taxon>Sar</taxon>
        <taxon>Alveolata</taxon>
        <taxon>Ciliophora</taxon>
        <taxon>Intramacronucleata</taxon>
        <taxon>Spirotrichea</taxon>
        <taxon>Stichotrichia</taxon>
        <taxon>Sporadotrichida</taxon>
        <taxon>Halteriidae</taxon>
        <taxon>Halteria</taxon>
    </lineage>
</organism>
<evidence type="ECO:0000313" key="4">
    <source>
        <dbReference type="Proteomes" id="UP000785679"/>
    </source>
</evidence>
<dbReference type="InterPro" id="IPR048263">
    <property type="entry name" value="Arb2"/>
</dbReference>
<sequence length="434" mass="49108">MEIQGQPEAQNEQQVNETNSEQPNPEVEQPVVSQEEQAIQGQGAQQSQDAVEEKQHVVEQQAIPQETQTIQETSADAITKVEAKEEDKQMEPPPIDYSIGSEAYNALSTTMKLEILGYTIHHEQEGDFGYFRQKADTTQKLKWMGQKNYDEIGDLVITHIQEQMEKRFGLLRIEIPENKHLQKVSDQQKPKCDIYMSPDFYHPEHQPKNKKALVLIQGTGQVRAGVWARSVCINESIEKGSMLPQIDAALKNGCSVIVFNPNLNRKEGVNIPYCRSMESHSTFVWDTYVQPAKHFEELYIIAHSAGGGCLSSIQLNDDYQEYFYARVKKVALTDSWHVQEGDLKKKEHKKWMRENFVHYVASEEPVGKDLDGRGGWFSSKPICKTVSAGHPKHEYTTGYAHDEIVKQFGFVQIGQNQQEASQNQQEGGAGAAAE</sequence>
<dbReference type="GO" id="GO:0035197">
    <property type="term" value="F:siRNA binding"/>
    <property type="evidence" value="ECO:0007669"/>
    <property type="project" value="TreeGrafter"/>
</dbReference>